<accession>A0A3D9ISL9</accession>
<keyword evidence="2" id="KW-1185">Reference proteome</keyword>
<evidence type="ECO:0000313" key="1">
    <source>
        <dbReference type="EMBL" id="RED64675.1"/>
    </source>
</evidence>
<sequence>MSLLEIMKKAGVGAVEATNPVTVLYGQVVEVNPLSVLIDQRFILSEELLLIPESLRECKVLIGSEEVTIREALAKDDYLLLLRAQGGQQYIILDRVVKI</sequence>
<dbReference type="EMBL" id="QRDY01000002">
    <property type="protein sequence ID" value="RED64675.1"/>
    <property type="molecule type" value="Genomic_DNA"/>
</dbReference>
<evidence type="ECO:0000313" key="2">
    <source>
        <dbReference type="Proteomes" id="UP000256869"/>
    </source>
</evidence>
<dbReference type="OrthoDB" id="95576at2"/>
<dbReference type="Proteomes" id="UP000256869">
    <property type="component" value="Unassembled WGS sequence"/>
</dbReference>
<reference evidence="1 2" key="1">
    <citation type="submission" date="2018-07" db="EMBL/GenBank/DDBJ databases">
        <title>Genomic Encyclopedia of Type Strains, Phase III (KMG-III): the genomes of soil and plant-associated and newly described type strains.</title>
        <authorList>
            <person name="Whitman W."/>
        </authorList>
    </citation>
    <scope>NUCLEOTIDE SEQUENCE [LARGE SCALE GENOMIC DNA]</scope>
    <source>
        <strain evidence="1 2">CECT 8236</strain>
    </source>
</reference>
<dbReference type="AlphaFoldDB" id="A0A3D9ISL9"/>
<dbReference type="InterPro" id="IPR022555">
    <property type="entry name" value="DUF2577"/>
</dbReference>
<name>A0A3D9ISL9_9BACL</name>
<organism evidence="1 2">
    <name type="scientific">Cohnella lupini</name>
    <dbReference type="NCBI Taxonomy" id="1294267"/>
    <lineage>
        <taxon>Bacteria</taxon>
        <taxon>Bacillati</taxon>
        <taxon>Bacillota</taxon>
        <taxon>Bacilli</taxon>
        <taxon>Bacillales</taxon>
        <taxon>Paenibacillaceae</taxon>
        <taxon>Cohnella</taxon>
    </lineage>
</organism>
<proteinExistence type="predicted"/>
<protein>
    <submittedName>
        <fullName evidence="1">Uncharacterized protein DUF2577</fullName>
    </submittedName>
</protein>
<dbReference type="Pfam" id="PF10844">
    <property type="entry name" value="DUF2577"/>
    <property type="match status" value="1"/>
</dbReference>
<gene>
    <name evidence="1" type="ORF">DFP95_10295</name>
</gene>
<dbReference type="RefSeq" id="WP_115991452.1">
    <property type="nucleotide sequence ID" value="NZ_QRDY01000002.1"/>
</dbReference>
<comment type="caution">
    <text evidence="1">The sequence shown here is derived from an EMBL/GenBank/DDBJ whole genome shotgun (WGS) entry which is preliminary data.</text>
</comment>